<gene>
    <name evidence="1" type="ORF">FA046_09055</name>
</gene>
<dbReference type="Proteomes" id="UP000308181">
    <property type="component" value="Unassembled WGS sequence"/>
</dbReference>
<reference evidence="1 2" key="1">
    <citation type="submission" date="2019-04" db="EMBL/GenBank/DDBJ databases">
        <title>Pedobacter sp. AR-3-17 sp. nov., isolated from Arctic soil.</title>
        <authorList>
            <person name="Dahal R.H."/>
            <person name="Kim D.-U."/>
        </authorList>
    </citation>
    <scope>NUCLEOTIDE SEQUENCE [LARGE SCALE GENOMIC DNA]</scope>
    <source>
        <strain evidence="1 2">AR-3-17</strain>
    </source>
</reference>
<proteinExistence type="predicted"/>
<protein>
    <submittedName>
        <fullName evidence="1">Uncharacterized protein</fullName>
    </submittedName>
</protein>
<evidence type="ECO:0000313" key="1">
    <source>
        <dbReference type="EMBL" id="TKB97513.1"/>
    </source>
</evidence>
<dbReference type="RefSeq" id="WP_136826089.1">
    <property type="nucleotide sequence ID" value="NZ_SWBP01000003.1"/>
</dbReference>
<dbReference type="EMBL" id="SWBP01000003">
    <property type="protein sequence ID" value="TKB97513.1"/>
    <property type="molecule type" value="Genomic_DNA"/>
</dbReference>
<sequence>MTQTKEVARQTKVHRLNSALAIAGSIEEVKAEPFIAIGEAVAFCYFFAKEKVIGLRGYERRDYEIKY</sequence>
<evidence type="ECO:0000313" key="2">
    <source>
        <dbReference type="Proteomes" id="UP000308181"/>
    </source>
</evidence>
<comment type="caution">
    <text evidence="1">The sequence shown here is derived from an EMBL/GenBank/DDBJ whole genome shotgun (WGS) entry which is preliminary data.</text>
</comment>
<keyword evidence="2" id="KW-1185">Reference proteome</keyword>
<organism evidence="1 2">
    <name type="scientific">Pedobacter cryophilus</name>
    <dbReference type="NCBI Taxonomy" id="2571271"/>
    <lineage>
        <taxon>Bacteria</taxon>
        <taxon>Pseudomonadati</taxon>
        <taxon>Bacteroidota</taxon>
        <taxon>Sphingobacteriia</taxon>
        <taxon>Sphingobacteriales</taxon>
        <taxon>Sphingobacteriaceae</taxon>
        <taxon>Pedobacter</taxon>
    </lineage>
</organism>
<dbReference type="AlphaFoldDB" id="A0A4U1C0W1"/>
<accession>A0A4U1C0W1</accession>
<name>A0A4U1C0W1_9SPHI</name>